<dbReference type="SMART" id="SM00028">
    <property type="entry name" value="TPR"/>
    <property type="match status" value="10"/>
</dbReference>
<evidence type="ECO:0000259" key="10">
    <source>
        <dbReference type="PROSITE" id="PS50104"/>
    </source>
</evidence>
<dbReference type="GO" id="GO:0005871">
    <property type="term" value="C:kinesin complex"/>
    <property type="evidence" value="ECO:0007669"/>
    <property type="project" value="InterPro"/>
</dbReference>
<keyword evidence="8" id="KW-0505">Motor protein</keyword>
<keyword evidence="6" id="KW-0802">TPR repeat</keyword>
<keyword evidence="12" id="KW-1185">Reference proteome</keyword>
<comment type="subcellular location">
    <subcellularLocation>
        <location evidence="1">Cytoplasm</location>
        <location evidence="1">Cytoskeleton</location>
    </subcellularLocation>
</comment>
<keyword evidence="3" id="KW-0963">Cytoplasm</keyword>
<dbReference type="PANTHER" id="PTHR45783:SF3">
    <property type="entry name" value="KINESIN LIGHT CHAIN"/>
    <property type="match status" value="1"/>
</dbReference>
<evidence type="ECO:0000256" key="6">
    <source>
        <dbReference type="ARBA" id="ARBA00022803"/>
    </source>
</evidence>
<dbReference type="SUPFAM" id="SSF52200">
    <property type="entry name" value="Toll/Interleukin receptor TIR domain"/>
    <property type="match status" value="1"/>
</dbReference>
<evidence type="ECO:0000256" key="1">
    <source>
        <dbReference type="ARBA" id="ARBA00004245"/>
    </source>
</evidence>
<evidence type="ECO:0000313" key="11">
    <source>
        <dbReference type="EMBL" id="MBB5871969.1"/>
    </source>
</evidence>
<keyword evidence="9" id="KW-0206">Cytoskeleton</keyword>
<evidence type="ECO:0000256" key="5">
    <source>
        <dbReference type="ARBA" id="ARBA00022737"/>
    </source>
</evidence>
<dbReference type="InterPro" id="IPR056681">
    <property type="entry name" value="DUF7779"/>
</dbReference>
<dbReference type="PRINTS" id="PR00381">
    <property type="entry name" value="KINESINLIGHT"/>
</dbReference>
<dbReference type="InterPro" id="IPR027417">
    <property type="entry name" value="P-loop_NTPase"/>
</dbReference>
<dbReference type="PANTHER" id="PTHR45783">
    <property type="entry name" value="KINESIN LIGHT CHAIN"/>
    <property type="match status" value="1"/>
</dbReference>
<organism evidence="11 12">
    <name type="scientific">Allocatelliglobosispora scoriae</name>
    <dbReference type="NCBI Taxonomy" id="643052"/>
    <lineage>
        <taxon>Bacteria</taxon>
        <taxon>Bacillati</taxon>
        <taxon>Actinomycetota</taxon>
        <taxon>Actinomycetes</taxon>
        <taxon>Micromonosporales</taxon>
        <taxon>Micromonosporaceae</taxon>
        <taxon>Allocatelliglobosispora</taxon>
    </lineage>
</organism>
<keyword evidence="7" id="KW-0175">Coiled coil</keyword>
<accession>A0A841BXW2</accession>
<comment type="caution">
    <text evidence="11">The sequence shown here is derived from an EMBL/GenBank/DDBJ whole genome shotgun (WGS) entry which is preliminary data.</text>
</comment>
<dbReference type="Pfam" id="PF00931">
    <property type="entry name" value="NB-ARC"/>
    <property type="match status" value="1"/>
</dbReference>
<dbReference type="InterPro" id="IPR002182">
    <property type="entry name" value="NB-ARC"/>
</dbReference>
<dbReference type="Gene3D" id="3.40.50.10140">
    <property type="entry name" value="Toll/interleukin-1 receptor homology (TIR) domain"/>
    <property type="match status" value="1"/>
</dbReference>
<dbReference type="GO" id="GO:0019894">
    <property type="term" value="F:kinesin binding"/>
    <property type="evidence" value="ECO:0007669"/>
    <property type="project" value="TreeGrafter"/>
</dbReference>
<dbReference type="Pfam" id="PF25000">
    <property type="entry name" value="DUF7779"/>
    <property type="match status" value="1"/>
</dbReference>
<dbReference type="Pfam" id="PF13676">
    <property type="entry name" value="TIR_2"/>
    <property type="match status" value="1"/>
</dbReference>
<dbReference type="NCBIfam" id="NF040586">
    <property type="entry name" value="FxSxx_TPR"/>
    <property type="match status" value="1"/>
</dbReference>
<dbReference type="GO" id="GO:0005737">
    <property type="term" value="C:cytoplasm"/>
    <property type="evidence" value="ECO:0007669"/>
    <property type="project" value="TreeGrafter"/>
</dbReference>
<dbReference type="GO" id="GO:0007165">
    <property type="term" value="P:signal transduction"/>
    <property type="evidence" value="ECO:0007669"/>
    <property type="project" value="InterPro"/>
</dbReference>
<evidence type="ECO:0000256" key="8">
    <source>
        <dbReference type="ARBA" id="ARBA00023175"/>
    </source>
</evidence>
<dbReference type="InterPro" id="IPR019734">
    <property type="entry name" value="TPR_rpt"/>
</dbReference>
<gene>
    <name evidence="11" type="ORF">F4553_005348</name>
</gene>
<dbReference type="SUPFAM" id="SSF52540">
    <property type="entry name" value="P-loop containing nucleoside triphosphate hydrolases"/>
    <property type="match status" value="1"/>
</dbReference>
<dbReference type="Pfam" id="PF13424">
    <property type="entry name" value="TPR_12"/>
    <property type="match status" value="4"/>
</dbReference>
<sequence length="1009" mass="108603">MTVDVGGAAGWDFFVSYTQADRGWAEWIAWELENAGYRVLIQAWDIVPGSSWVNRMDQGVSQAERTVAVLSTAYTTSVYGKAEWQAAWAADPLGERSKLLVVRVEDCPRPGLLNQIVSVDVFGVAQVEARRVLVDLVAGATSGRLKPPGQPLFPGGVRFPGALPAVWNVPSRNPNFTGRERELSRLVSGMDAGSVVAVHSLKGMGGVGKTQLAIEYAHRYAAEFDLVWWVRAEDSVAVPGELVRLAAWLGLPVDGDPVAVAEAVYAVLRGRRRWLLVFDNVEDSDTVRRWAPGGGGGRVLVTTRRAGLRAVGRVVDVDVFDRAESVALLTQRLPGISAEDADRVAELLGDLPLALEQAAAYMDVTSMPAPVYIGLLESSSLGEMLRRGVVVGHEHTVATVWRLSWQVLAVENPAAVELLRVCAYLAPEAIPLDLFTTHPDQIPVALGVAVGSVLEFTEAVGALTAYSLLRRDGDTVTVHRLVQASIRADHNTTTAAGTSHPHTVAIRLLQADAPRGVHGRPEDWPRWRQLLPHVLSATNHDNAVTDVGDLVTVSWLLDRAGTFLQTQGQLRSAEPLLRRAVAIGEQVYGPDHPAVATSLGNLAMVLQDLGRYGDAEPLIRRALAIDEQVHGPDHPAVATSLGNLALVLQDLGRAGEAEPLLRRAVVIGEQVYGADHPTVATWLGNLAVVLQDLGRYGKAEPLLRRAVVIGEQVYGADHPTVATWLSNLAMVLQDLGRYGDAEPLLRRAVAIGEQVYGADHPTVATWLSNLAMVLQDLGRAGDAEPLLRRAVAIGEQVYGPDHPTVATWLSNLAVVLQDLGRAADAEPLLRRALAIDEQVHGPDHPDVATRLSKLAMVLQDLGRAGDAEPLIRRALAIDEQVHGPDHPAVAVRLSNLAVVLQALGRYGDAEPLMRRALAIGEQVHGPDHPAVAILLGNLAMVLQALGRAGEAEPLLRRALAIGEQVYGPDHPTVATLRGNLATVLQDLGRLKGRRTLLSHVKDMLRWHNG</sequence>
<dbReference type="GO" id="GO:0043531">
    <property type="term" value="F:ADP binding"/>
    <property type="evidence" value="ECO:0007669"/>
    <property type="project" value="InterPro"/>
</dbReference>
<dbReference type="Gene3D" id="3.40.50.300">
    <property type="entry name" value="P-loop containing nucleotide triphosphate hydrolases"/>
    <property type="match status" value="1"/>
</dbReference>
<dbReference type="Pfam" id="PF13374">
    <property type="entry name" value="TPR_10"/>
    <property type="match status" value="2"/>
</dbReference>
<protein>
    <submittedName>
        <fullName evidence="11">Tetratricopeptide (TPR) repeat protein</fullName>
    </submittedName>
</protein>
<reference evidence="11 12" key="1">
    <citation type="submission" date="2020-08" db="EMBL/GenBank/DDBJ databases">
        <title>Sequencing the genomes of 1000 actinobacteria strains.</title>
        <authorList>
            <person name="Klenk H.-P."/>
        </authorList>
    </citation>
    <scope>NUCLEOTIDE SEQUENCE [LARGE SCALE GENOMIC DNA]</scope>
    <source>
        <strain evidence="11 12">DSM 45362</strain>
    </source>
</reference>
<dbReference type="GO" id="GO:0005874">
    <property type="term" value="C:microtubule"/>
    <property type="evidence" value="ECO:0007669"/>
    <property type="project" value="UniProtKB-KW"/>
</dbReference>
<evidence type="ECO:0000256" key="7">
    <source>
        <dbReference type="ARBA" id="ARBA00023054"/>
    </source>
</evidence>
<dbReference type="EMBL" id="JACHMN010000002">
    <property type="protein sequence ID" value="MBB5871969.1"/>
    <property type="molecule type" value="Genomic_DNA"/>
</dbReference>
<dbReference type="PROSITE" id="PS50104">
    <property type="entry name" value="TIR"/>
    <property type="match status" value="1"/>
</dbReference>
<feature type="domain" description="TIR" evidence="10">
    <location>
        <begin position="9"/>
        <end position="145"/>
    </location>
</feature>
<evidence type="ECO:0000256" key="3">
    <source>
        <dbReference type="ARBA" id="ARBA00022490"/>
    </source>
</evidence>
<dbReference type="Proteomes" id="UP000587527">
    <property type="component" value="Unassembled WGS sequence"/>
</dbReference>
<dbReference type="InterPro" id="IPR002151">
    <property type="entry name" value="Kinesin_light"/>
</dbReference>
<evidence type="ECO:0000313" key="12">
    <source>
        <dbReference type="Proteomes" id="UP000587527"/>
    </source>
</evidence>
<evidence type="ECO:0000256" key="2">
    <source>
        <dbReference type="ARBA" id="ARBA00009622"/>
    </source>
</evidence>
<dbReference type="InterPro" id="IPR000157">
    <property type="entry name" value="TIR_dom"/>
</dbReference>
<proteinExistence type="inferred from homology"/>
<dbReference type="GO" id="GO:0007018">
    <property type="term" value="P:microtubule-based movement"/>
    <property type="evidence" value="ECO:0007669"/>
    <property type="project" value="TreeGrafter"/>
</dbReference>
<dbReference type="InterPro" id="IPR035897">
    <property type="entry name" value="Toll_tir_struct_dom_sf"/>
</dbReference>
<comment type="similarity">
    <text evidence="2">Belongs to the kinesin light chain family.</text>
</comment>
<dbReference type="InterPro" id="IPR011990">
    <property type="entry name" value="TPR-like_helical_dom_sf"/>
</dbReference>
<name>A0A841BXW2_9ACTN</name>
<dbReference type="SUPFAM" id="SSF48452">
    <property type="entry name" value="TPR-like"/>
    <property type="match status" value="3"/>
</dbReference>
<dbReference type="RefSeq" id="WP_184840377.1">
    <property type="nucleotide sequence ID" value="NZ_JACHMN010000002.1"/>
</dbReference>
<dbReference type="Gene3D" id="1.25.40.10">
    <property type="entry name" value="Tetratricopeptide repeat domain"/>
    <property type="match status" value="3"/>
</dbReference>
<evidence type="ECO:0000256" key="9">
    <source>
        <dbReference type="ARBA" id="ARBA00023212"/>
    </source>
</evidence>
<evidence type="ECO:0000256" key="4">
    <source>
        <dbReference type="ARBA" id="ARBA00022701"/>
    </source>
</evidence>
<dbReference type="AlphaFoldDB" id="A0A841BXW2"/>
<keyword evidence="5" id="KW-0677">Repeat</keyword>
<keyword evidence="4" id="KW-0493">Microtubule</keyword>